<name>A0A2G8S9R5_9APHY</name>
<feature type="compositionally biased region" description="Basic and acidic residues" evidence="1">
    <location>
        <begin position="801"/>
        <end position="810"/>
    </location>
</feature>
<dbReference type="OrthoDB" id="2742759at2759"/>
<dbReference type="InterPro" id="IPR011009">
    <property type="entry name" value="Kinase-like_dom_sf"/>
</dbReference>
<dbReference type="AlphaFoldDB" id="A0A2G8S9R5"/>
<protein>
    <recommendedName>
        <fullName evidence="2">Fungal-type protein kinase domain-containing protein</fullName>
    </recommendedName>
</protein>
<dbReference type="Pfam" id="PF17667">
    <property type="entry name" value="Pkinase_fungal"/>
    <property type="match status" value="1"/>
</dbReference>
<proteinExistence type="predicted"/>
<accession>A0A2G8S9R5</accession>
<gene>
    <name evidence="3" type="ORF">GSI_07194</name>
</gene>
<dbReference type="InterPro" id="IPR040976">
    <property type="entry name" value="Pkinase_fungal"/>
</dbReference>
<reference evidence="3 4" key="1">
    <citation type="journal article" date="2015" name="Sci. Rep.">
        <title>Chromosome-level genome map provides insights into diverse defense mechanisms in the medicinal fungus Ganoderma sinense.</title>
        <authorList>
            <person name="Zhu Y."/>
            <person name="Xu J."/>
            <person name="Sun C."/>
            <person name="Zhou S."/>
            <person name="Xu H."/>
            <person name="Nelson D.R."/>
            <person name="Qian J."/>
            <person name="Song J."/>
            <person name="Luo H."/>
            <person name="Xiang L."/>
            <person name="Li Y."/>
            <person name="Xu Z."/>
            <person name="Ji A."/>
            <person name="Wang L."/>
            <person name="Lu S."/>
            <person name="Hayward A."/>
            <person name="Sun W."/>
            <person name="Li X."/>
            <person name="Schwartz D.C."/>
            <person name="Wang Y."/>
            <person name="Chen S."/>
        </authorList>
    </citation>
    <scope>NUCLEOTIDE SEQUENCE [LARGE SCALE GENOMIC DNA]</scope>
    <source>
        <strain evidence="3 4">ZZ0214-1</strain>
    </source>
</reference>
<evidence type="ECO:0000256" key="1">
    <source>
        <dbReference type="SAM" id="MobiDB-lite"/>
    </source>
</evidence>
<organism evidence="3 4">
    <name type="scientific">Ganoderma sinense ZZ0214-1</name>
    <dbReference type="NCBI Taxonomy" id="1077348"/>
    <lineage>
        <taxon>Eukaryota</taxon>
        <taxon>Fungi</taxon>
        <taxon>Dikarya</taxon>
        <taxon>Basidiomycota</taxon>
        <taxon>Agaricomycotina</taxon>
        <taxon>Agaricomycetes</taxon>
        <taxon>Polyporales</taxon>
        <taxon>Polyporaceae</taxon>
        <taxon>Ganoderma</taxon>
    </lineage>
</organism>
<dbReference type="STRING" id="1077348.A0A2G8S9R5"/>
<evidence type="ECO:0000313" key="3">
    <source>
        <dbReference type="EMBL" id="PIL30494.1"/>
    </source>
</evidence>
<feature type="compositionally biased region" description="Polar residues" evidence="1">
    <location>
        <begin position="838"/>
        <end position="848"/>
    </location>
</feature>
<feature type="region of interest" description="Disordered" evidence="1">
    <location>
        <begin position="825"/>
        <end position="871"/>
    </location>
</feature>
<sequence length="913" mass="103291">MSNMPDVSESQQSYTSTSQASNASDGPLTLKATDTGAGVLNTPLVAVTITETSGQTYGIAEKDTERYKRLREESLGWLVGTMPVPAFLNAFLGGDRVDLRKMPRGRNMFKDYLVDKKGWPRTEKEIQTVIINAMHDVFFLEDGTETTRCPGFTFCDTSGYPDELNPNGRFGAVKPDICLYADDHLPKIKNGIKRPEDKYSDMGFSALHFEVKSAPGADFFQDLTPETNHKGTRREFNWIVNRGDENVSVTQFNNARRNLGQTVAYAVEGCKRQHRRHYFSVSVSGKLVRFIRWDRAGAVVTEAFSVLDYPDLFCEFFWRFAHITDAERGYDLTVEPATEEQEEIFRQAIQRHVIAQLEGDADTSDSVVQTALEEHYQRNAVTVIHLPHSPHFYDPDLKGHHLLVSRPVAVPLSVAGRSTRTYWAVDSRTGKVVLLKDTWRYDTIRVDPESGEQRVEREGDILEAMKDSVSNLNIPKVVHQEDVPDFTIDADSIIEYDRGDVFFCDFKARCNAQTTQTQDYVDADWACGAAHRTHVIVKRIHYRLVLDVAGYTLLRLRGTSELLHGARDAFRALQGAFSKEGRFHRDITPGHIILYKGPGTLNRKGYLVDWDLSRVVGDEGYLEDFQVSSTWQFLSIIMYLPYKAAPNRVRDLLKQMFDVYAMTEGGYPYGGFGKSRNKTQRAFTFCFKWKSRSFKKWLDAIMEIHQLDTNWNPEAVGDWWDGFLAKYGATLPLNDRQNNILSAGKQIARSDWEAPQHVKGAPQPSTRTSPLFLPPELNPARKRDAEAANLSDPGEDDEAAPPEKQRRTCPDEIWSSDSHPYVLAWEPQPWRDGPPIYSATTSTSTTPMGHSEESLDTGGTDDGRTPHHMYGHFLTPDLARMLHQLGEQHADVDEEVTRTPKDRDVKGKGPAVR</sequence>
<dbReference type="EMBL" id="AYKW01000014">
    <property type="protein sequence ID" value="PIL30494.1"/>
    <property type="molecule type" value="Genomic_DNA"/>
</dbReference>
<dbReference type="PANTHER" id="PTHR38248">
    <property type="entry name" value="FUNK1 6"/>
    <property type="match status" value="1"/>
</dbReference>
<dbReference type="Proteomes" id="UP000230002">
    <property type="component" value="Unassembled WGS sequence"/>
</dbReference>
<feature type="region of interest" description="Disordered" evidence="1">
    <location>
        <begin position="886"/>
        <end position="913"/>
    </location>
</feature>
<feature type="region of interest" description="Disordered" evidence="1">
    <location>
        <begin position="1"/>
        <end position="29"/>
    </location>
</feature>
<dbReference type="SUPFAM" id="SSF56112">
    <property type="entry name" value="Protein kinase-like (PK-like)"/>
    <property type="match status" value="1"/>
</dbReference>
<dbReference type="PANTHER" id="PTHR38248:SF2">
    <property type="entry name" value="FUNK1 11"/>
    <property type="match status" value="1"/>
</dbReference>
<evidence type="ECO:0000259" key="2">
    <source>
        <dbReference type="Pfam" id="PF17667"/>
    </source>
</evidence>
<comment type="caution">
    <text evidence="3">The sequence shown here is derived from an EMBL/GenBank/DDBJ whole genome shotgun (WGS) entry which is preliminary data.</text>
</comment>
<feature type="compositionally biased region" description="Low complexity" evidence="1">
    <location>
        <begin position="8"/>
        <end position="24"/>
    </location>
</feature>
<feature type="compositionally biased region" description="Basic and acidic residues" evidence="1">
    <location>
        <begin position="886"/>
        <end position="907"/>
    </location>
</feature>
<evidence type="ECO:0000313" key="4">
    <source>
        <dbReference type="Proteomes" id="UP000230002"/>
    </source>
</evidence>
<keyword evidence="4" id="KW-1185">Reference proteome</keyword>
<feature type="domain" description="Fungal-type protein kinase" evidence="2">
    <location>
        <begin position="254"/>
        <end position="637"/>
    </location>
</feature>
<feature type="region of interest" description="Disordered" evidence="1">
    <location>
        <begin position="751"/>
        <end position="813"/>
    </location>
</feature>